<comment type="caution">
    <text evidence="2">The sequence shown here is derived from an EMBL/GenBank/DDBJ whole genome shotgun (WGS) entry which is preliminary data.</text>
</comment>
<keyword evidence="1" id="KW-0812">Transmembrane</keyword>
<keyword evidence="3" id="KW-1185">Reference proteome</keyword>
<dbReference type="AlphaFoldDB" id="A0AA37SDJ7"/>
<keyword evidence="1" id="KW-0472">Membrane</keyword>
<feature type="transmembrane region" description="Helical" evidence="1">
    <location>
        <begin position="12"/>
        <end position="29"/>
    </location>
</feature>
<evidence type="ECO:0000313" key="3">
    <source>
        <dbReference type="Proteomes" id="UP001161389"/>
    </source>
</evidence>
<evidence type="ECO:0000256" key="1">
    <source>
        <dbReference type="SAM" id="Phobius"/>
    </source>
</evidence>
<name>A0AA37SDJ7_9GAMM</name>
<dbReference type="Proteomes" id="UP001161389">
    <property type="component" value="Unassembled WGS sequence"/>
</dbReference>
<organism evidence="2 3">
    <name type="scientific">Litoribrevibacter albus</name>
    <dbReference type="NCBI Taxonomy" id="1473156"/>
    <lineage>
        <taxon>Bacteria</taxon>
        <taxon>Pseudomonadati</taxon>
        <taxon>Pseudomonadota</taxon>
        <taxon>Gammaproteobacteria</taxon>
        <taxon>Oceanospirillales</taxon>
        <taxon>Oceanospirillaceae</taxon>
        <taxon>Litoribrevibacter</taxon>
    </lineage>
</organism>
<evidence type="ECO:0008006" key="4">
    <source>
        <dbReference type="Google" id="ProtNLM"/>
    </source>
</evidence>
<feature type="transmembrane region" description="Helical" evidence="1">
    <location>
        <begin position="36"/>
        <end position="56"/>
    </location>
</feature>
<proteinExistence type="predicted"/>
<dbReference type="RefSeq" id="WP_284383486.1">
    <property type="nucleotide sequence ID" value="NZ_BSNM01000023.1"/>
</dbReference>
<keyword evidence="1" id="KW-1133">Transmembrane helix</keyword>
<sequence length="192" mass="22214">MWDLFPSKVKYGLPAVIAILIYLFCNQFLDQPLIRSISYTITAITILAWLFGKYLWKFVYIDFFKNKFCPDFNGKWIGTIESNFNGGTTVQFPITIEADFFSIRMKGNTTVGRTYANYCKVIRTDDDCFELEYMFKGINDTPSETDTSFYEGAARLRVLDISTMEMKGVFWTNRCWQNGKNTAGVLELKKDS</sequence>
<gene>
    <name evidence="2" type="ORF">GCM10007876_36610</name>
</gene>
<dbReference type="EMBL" id="BSNM01000023">
    <property type="protein sequence ID" value="GLQ33181.1"/>
    <property type="molecule type" value="Genomic_DNA"/>
</dbReference>
<evidence type="ECO:0000313" key="2">
    <source>
        <dbReference type="EMBL" id="GLQ33181.1"/>
    </source>
</evidence>
<protein>
    <recommendedName>
        <fullName evidence="4">SMODS-associating 2TM beta-strand rich effector domain-containing protein</fullName>
    </recommendedName>
</protein>
<reference evidence="2" key="1">
    <citation type="journal article" date="2014" name="Int. J. Syst. Evol. Microbiol.">
        <title>Complete genome sequence of Corynebacterium casei LMG S-19264T (=DSM 44701T), isolated from a smear-ripened cheese.</title>
        <authorList>
            <consortium name="US DOE Joint Genome Institute (JGI-PGF)"/>
            <person name="Walter F."/>
            <person name="Albersmeier A."/>
            <person name="Kalinowski J."/>
            <person name="Ruckert C."/>
        </authorList>
    </citation>
    <scope>NUCLEOTIDE SEQUENCE</scope>
    <source>
        <strain evidence="2">NBRC 110071</strain>
    </source>
</reference>
<accession>A0AA37SDJ7</accession>
<reference evidence="2" key="2">
    <citation type="submission" date="2023-01" db="EMBL/GenBank/DDBJ databases">
        <title>Draft genome sequence of Litoribrevibacter albus strain NBRC 110071.</title>
        <authorList>
            <person name="Sun Q."/>
            <person name="Mori K."/>
        </authorList>
    </citation>
    <scope>NUCLEOTIDE SEQUENCE</scope>
    <source>
        <strain evidence="2">NBRC 110071</strain>
    </source>
</reference>